<dbReference type="PROSITE" id="PS50928">
    <property type="entry name" value="ABC_TM1"/>
    <property type="match status" value="1"/>
</dbReference>
<dbReference type="PANTHER" id="PTHR30151:SF38">
    <property type="entry name" value="ALIPHATIC SULFONATES TRANSPORT PERMEASE PROTEIN SSUC-RELATED"/>
    <property type="match status" value="1"/>
</dbReference>
<evidence type="ECO:0000313" key="9">
    <source>
        <dbReference type="EMBL" id="APW64825.1"/>
    </source>
</evidence>
<comment type="subcellular location">
    <subcellularLocation>
        <location evidence="1 7">Cell membrane</location>
        <topology evidence="1 7">Multi-pass membrane protein</topology>
    </subcellularLocation>
</comment>
<evidence type="ECO:0000256" key="1">
    <source>
        <dbReference type="ARBA" id="ARBA00004651"/>
    </source>
</evidence>
<keyword evidence="4 7" id="KW-0812">Transmembrane</keyword>
<evidence type="ECO:0000256" key="4">
    <source>
        <dbReference type="ARBA" id="ARBA00022692"/>
    </source>
</evidence>
<organism evidence="9 10">
    <name type="scientific">Poseidonibacter parvus</name>
    <dbReference type="NCBI Taxonomy" id="1850254"/>
    <lineage>
        <taxon>Bacteria</taxon>
        <taxon>Pseudomonadati</taxon>
        <taxon>Campylobacterota</taxon>
        <taxon>Epsilonproteobacteria</taxon>
        <taxon>Campylobacterales</taxon>
        <taxon>Arcobacteraceae</taxon>
        <taxon>Poseidonibacter</taxon>
    </lineage>
</organism>
<comment type="similarity">
    <text evidence="7">Belongs to the binding-protein-dependent transport system permease family.</text>
</comment>
<evidence type="ECO:0000259" key="8">
    <source>
        <dbReference type="PROSITE" id="PS50928"/>
    </source>
</evidence>
<keyword evidence="2 7" id="KW-0813">Transport</keyword>
<dbReference type="CDD" id="cd06261">
    <property type="entry name" value="TM_PBP2"/>
    <property type="match status" value="1"/>
</dbReference>
<dbReference type="OrthoDB" id="9809660at2"/>
<evidence type="ECO:0000256" key="3">
    <source>
        <dbReference type="ARBA" id="ARBA00022475"/>
    </source>
</evidence>
<dbReference type="KEGG" id="alp:LPB137_02665"/>
<sequence>MPSQTRFLSILTIFILWQTLALLISSDTFPTAVSVFKSLFYHISEGELFYHLGITLSRVAITFFIAMSIGVFFGILMGEYKRIDNSLDTLLVIGLNIPALVTIIICYIWFGLTDFAALLAVVLNKVPTVIVTIREGARTIDLKYMQIAQVYKVSKYDTFTKIYLPQIYPYIMASARTGLSLIWKIVLVVELLGRSSGIGFQLSMFFQFFDIESIMAYSMAFIIVILLIETYILRPLEKKANKWR</sequence>
<keyword evidence="5 7" id="KW-1133">Transmembrane helix</keyword>
<keyword evidence="6 7" id="KW-0472">Membrane</keyword>
<dbReference type="InterPro" id="IPR035906">
    <property type="entry name" value="MetI-like_sf"/>
</dbReference>
<keyword evidence="3" id="KW-1003">Cell membrane</keyword>
<evidence type="ECO:0000256" key="6">
    <source>
        <dbReference type="ARBA" id="ARBA00023136"/>
    </source>
</evidence>
<dbReference type="STRING" id="1850254.LPB137_02665"/>
<feature type="domain" description="ABC transmembrane type-1" evidence="8">
    <location>
        <begin position="52"/>
        <end position="232"/>
    </location>
</feature>
<gene>
    <name evidence="9" type="ORF">LPB137_02665</name>
</gene>
<feature type="transmembrane region" description="Helical" evidence="7">
    <location>
        <begin position="50"/>
        <end position="77"/>
    </location>
</feature>
<feature type="transmembrane region" description="Helical" evidence="7">
    <location>
        <begin position="214"/>
        <end position="233"/>
    </location>
</feature>
<dbReference type="AlphaFoldDB" id="A0A1P8KJW3"/>
<feature type="transmembrane region" description="Helical" evidence="7">
    <location>
        <begin position="181"/>
        <end position="202"/>
    </location>
</feature>
<dbReference type="Pfam" id="PF00528">
    <property type="entry name" value="BPD_transp_1"/>
    <property type="match status" value="1"/>
</dbReference>
<feature type="transmembrane region" description="Helical" evidence="7">
    <location>
        <begin position="116"/>
        <end position="133"/>
    </location>
</feature>
<dbReference type="SUPFAM" id="SSF161098">
    <property type="entry name" value="MetI-like"/>
    <property type="match status" value="1"/>
</dbReference>
<dbReference type="Proteomes" id="UP000186074">
    <property type="component" value="Chromosome"/>
</dbReference>
<protein>
    <submittedName>
        <fullName evidence="9">ABC transporter permease</fullName>
    </submittedName>
</protein>
<dbReference type="Gene3D" id="1.10.3720.10">
    <property type="entry name" value="MetI-like"/>
    <property type="match status" value="1"/>
</dbReference>
<evidence type="ECO:0000256" key="7">
    <source>
        <dbReference type="RuleBase" id="RU363032"/>
    </source>
</evidence>
<name>A0A1P8KJW3_9BACT</name>
<dbReference type="GO" id="GO:0055085">
    <property type="term" value="P:transmembrane transport"/>
    <property type="evidence" value="ECO:0007669"/>
    <property type="project" value="InterPro"/>
</dbReference>
<reference evidence="9 10" key="1">
    <citation type="submission" date="2017-01" db="EMBL/GenBank/DDBJ databases">
        <title>Genome sequencing of Arcobacter sp. LPB0137.</title>
        <authorList>
            <person name="Lee G.-W."/>
            <person name="Yi H."/>
        </authorList>
    </citation>
    <scope>NUCLEOTIDE SEQUENCE [LARGE SCALE GENOMIC DNA]</scope>
    <source>
        <strain evidence="9 10">LPB0137</strain>
    </source>
</reference>
<proteinExistence type="inferred from homology"/>
<keyword evidence="10" id="KW-1185">Reference proteome</keyword>
<dbReference type="GO" id="GO:0005886">
    <property type="term" value="C:plasma membrane"/>
    <property type="evidence" value="ECO:0007669"/>
    <property type="project" value="UniProtKB-SubCell"/>
</dbReference>
<dbReference type="InterPro" id="IPR000515">
    <property type="entry name" value="MetI-like"/>
</dbReference>
<evidence type="ECO:0000313" key="10">
    <source>
        <dbReference type="Proteomes" id="UP000186074"/>
    </source>
</evidence>
<accession>A0A1P8KJW3</accession>
<evidence type="ECO:0000256" key="5">
    <source>
        <dbReference type="ARBA" id="ARBA00022989"/>
    </source>
</evidence>
<dbReference type="PANTHER" id="PTHR30151">
    <property type="entry name" value="ALKANE SULFONATE ABC TRANSPORTER-RELATED, MEMBRANE SUBUNIT"/>
    <property type="match status" value="1"/>
</dbReference>
<feature type="transmembrane region" description="Helical" evidence="7">
    <location>
        <begin position="89"/>
        <end position="110"/>
    </location>
</feature>
<evidence type="ECO:0000256" key="2">
    <source>
        <dbReference type="ARBA" id="ARBA00022448"/>
    </source>
</evidence>
<dbReference type="EMBL" id="CP019070">
    <property type="protein sequence ID" value="APW64825.1"/>
    <property type="molecule type" value="Genomic_DNA"/>
</dbReference>